<dbReference type="PANTHER" id="PTHR43755">
    <property type="match status" value="1"/>
</dbReference>
<dbReference type="InterPro" id="IPR052541">
    <property type="entry name" value="SQRD"/>
</dbReference>
<dbReference type="SUPFAM" id="SSF51905">
    <property type="entry name" value="FAD/NAD(P)-binding domain"/>
    <property type="match status" value="2"/>
</dbReference>
<gene>
    <name evidence="2" type="ORF">UFOPK4065_01037</name>
</gene>
<dbReference type="Pfam" id="PF07992">
    <property type="entry name" value="Pyr_redox_2"/>
    <property type="match status" value="1"/>
</dbReference>
<name>A0A6J7Q8H6_9ZZZZ</name>
<dbReference type="EMBL" id="CAFBPE010000098">
    <property type="protein sequence ID" value="CAB5013235.1"/>
    <property type="molecule type" value="Genomic_DNA"/>
</dbReference>
<accession>A0A6J7Q8H6</accession>
<evidence type="ECO:0000259" key="1">
    <source>
        <dbReference type="Pfam" id="PF07992"/>
    </source>
</evidence>
<dbReference type="AlphaFoldDB" id="A0A6J7Q8H6"/>
<feature type="domain" description="FAD/NAD(P)-binding" evidence="1">
    <location>
        <begin position="3"/>
        <end position="120"/>
    </location>
</feature>
<dbReference type="InterPro" id="IPR036188">
    <property type="entry name" value="FAD/NAD-bd_sf"/>
</dbReference>
<dbReference type="GO" id="GO:0016491">
    <property type="term" value="F:oxidoreductase activity"/>
    <property type="evidence" value="ECO:0007669"/>
    <property type="project" value="InterPro"/>
</dbReference>
<protein>
    <submittedName>
        <fullName evidence="2">Unannotated protein</fullName>
    </submittedName>
</protein>
<dbReference type="PANTHER" id="PTHR43755:SF1">
    <property type="entry name" value="FAD-DEPENDENT PYRIDINE NUCLEOTIDE-DISULPHIDE OXIDOREDUCTASE"/>
    <property type="match status" value="1"/>
</dbReference>
<dbReference type="Gene3D" id="3.50.50.60">
    <property type="entry name" value="FAD/NAD(P)-binding domain"/>
    <property type="match status" value="2"/>
</dbReference>
<dbReference type="InterPro" id="IPR023753">
    <property type="entry name" value="FAD/NAD-binding_dom"/>
</dbReference>
<proteinExistence type="predicted"/>
<evidence type="ECO:0000313" key="2">
    <source>
        <dbReference type="EMBL" id="CAB5013235.1"/>
    </source>
</evidence>
<organism evidence="2">
    <name type="scientific">freshwater metagenome</name>
    <dbReference type="NCBI Taxonomy" id="449393"/>
    <lineage>
        <taxon>unclassified sequences</taxon>
        <taxon>metagenomes</taxon>
        <taxon>ecological metagenomes</taxon>
    </lineage>
</organism>
<sequence length="423" mass="47590">MKNLLVLGAGSAGTMVVNKLRKKLPKDTWGITVIDQDSEHIYQPGLLLMPFGTYKPEQLVKKRQSFIPKGVDFIQATVDKIDPLINKVYLQDGREVGYDYLVIASGTTPRPEQTPGMNDPALWYKSVFDFFTMTGSLALRDALKYFNGGRLVVHISEMPIKCPVAPLEFTFLADAYFTKRGIRDKVEIVYVTPLEGAFTKPVCSKHLGWMLDERKITLEPDFVIEHIDAQTKTMVSMDEREIPFDLLVTIPVNMGADFIARSGMGDELNYVPTDKHNFLSDKYQNIFVLGDASNIPASKAGSVAHFAIDLFSENFVNYVNDRPMEHSFDGHANCFIESGNGKGLLIDFNYTVEPLTGRFPIPVIGPLPLLKESRLNHIGKLAFRWIYWHILLKGRYLPIPALMSMAGKDLVIKSEKEKVHANN</sequence>
<reference evidence="2" key="1">
    <citation type="submission" date="2020-05" db="EMBL/GenBank/DDBJ databases">
        <authorList>
            <person name="Chiriac C."/>
            <person name="Salcher M."/>
            <person name="Ghai R."/>
            <person name="Kavagutti S V."/>
        </authorList>
    </citation>
    <scope>NUCLEOTIDE SEQUENCE</scope>
</reference>